<keyword evidence="8" id="KW-0325">Glycoprotein</keyword>
<dbReference type="InterPro" id="IPR050525">
    <property type="entry name" value="ECM_Assembly_Org"/>
</dbReference>
<dbReference type="PANTHER" id="PTHR24020:SF84">
    <property type="entry name" value="VWFA DOMAIN-CONTAINING PROTEIN"/>
    <property type="match status" value="1"/>
</dbReference>
<dbReference type="FunFam" id="3.40.50.410:FF:000003">
    <property type="entry name" value="Collagen type VI alpha 3 chain"/>
    <property type="match status" value="1"/>
</dbReference>
<keyword evidence="3" id="KW-0272">Extracellular matrix</keyword>
<keyword evidence="6" id="KW-0130">Cell adhesion</keyword>
<evidence type="ECO:0000256" key="1">
    <source>
        <dbReference type="ARBA" id="ARBA00004498"/>
    </source>
</evidence>
<keyword evidence="4" id="KW-0732">Signal</keyword>
<evidence type="ECO:0000256" key="6">
    <source>
        <dbReference type="ARBA" id="ARBA00022889"/>
    </source>
</evidence>
<feature type="non-terminal residue" evidence="10">
    <location>
        <position position="339"/>
    </location>
</feature>
<dbReference type="PRINTS" id="PR00453">
    <property type="entry name" value="VWFADOMAIN"/>
</dbReference>
<feature type="domain" description="VWFA" evidence="9">
    <location>
        <begin position="5"/>
        <end position="177"/>
    </location>
</feature>
<evidence type="ECO:0000256" key="7">
    <source>
        <dbReference type="ARBA" id="ARBA00023119"/>
    </source>
</evidence>
<dbReference type="SUPFAM" id="SSF53300">
    <property type="entry name" value="vWA-like"/>
    <property type="match status" value="2"/>
</dbReference>
<dbReference type="AlphaFoldDB" id="A0ABD0PC53"/>
<evidence type="ECO:0000256" key="8">
    <source>
        <dbReference type="ARBA" id="ARBA00023180"/>
    </source>
</evidence>
<dbReference type="PROSITE" id="PS50234">
    <property type="entry name" value="VWFA"/>
    <property type="match status" value="2"/>
</dbReference>
<evidence type="ECO:0000313" key="11">
    <source>
        <dbReference type="Proteomes" id="UP001529510"/>
    </source>
</evidence>
<organism evidence="10 11">
    <name type="scientific">Cirrhinus mrigala</name>
    <name type="common">Mrigala</name>
    <dbReference type="NCBI Taxonomy" id="683832"/>
    <lineage>
        <taxon>Eukaryota</taxon>
        <taxon>Metazoa</taxon>
        <taxon>Chordata</taxon>
        <taxon>Craniata</taxon>
        <taxon>Vertebrata</taxon>
        <taxon>Euteleostomi</taxon>
        <taxon>Actinopterygii</taxon>
        <taxon>Neopterygii</taxon>
        <taxon>Teleostei</taxon>
        <taxon>Ostariophysi</taxon>
        <taxon>Cypriniformes</taxon>
        <taxon>Cyprinidae</taxon>
        <taxon>Labeoninae</taxon>
        <taxon>Labeonini</taxon>
        <taxon>Cirrhinus</taxon>
    </lineage>
</organism>
<protein>
    <recommendedName>
        <fullName evidence="9">VWFA domain-containing protein</fullName>
    </recommendedName>
</protein>
<evidence type="ECO:0000256" key="5">
    <source>
        <dbReference type="ARBA" id="ARBA00022737"/>
    </source>
</evidence>
<dbReference type="SMART" id="SM00327">
    <property type="entry name" value="VWA"/>
    <property type="match status" value="2"/>
</dbReference>
<dbReference type="Pfam" id="PF00092">
    <property type="entry name" value="VWA"/>
    <property type="match status" value="2"/>
</dbReference>
<dbReference type="InterPro" id="IPR036465">
    <property type="entry name" value="vWFA_dom_sf"/>
</dbReference>
<keyword evidence="11" id="KW-1185">Reference proteome</keyword>
<dbReference type="GO" id="GO:0005581">
    <property type="term" value="C:collagen trimer"/>
    <property type="evidence" value="ECO:0007669"/>
    <property type="project" value="UniProtKB-KW"/>
</dbReference>
<reference evidence="10 11" key="1">
    <citation type="submission" date="2024-05" db="EMBL/GenBank/DDBJ databases">
        <title>Genome sequencing and assembly of Indian major carp, Cirrhinus mrigala (Hamilton, 1822).</title>
        <authorList>
            <person name="Mohindra V."/>
            <person name="Chowdhury L.M."/>
            <person name="Lal K."/>
            <person name="Jena J.K."/>
        </authorList>
    </citation>
    <scope>NUCLEOTIDE SEQUENCE [LARGE SCALE GENOMIC DNA]</scope>
    <source>
        <strain evidence="10">CM1030</strain>
        <tissue evidence="10">Blood</tissue>
    </source>
</reference>
<keyword evidence="5" id="KW-0677">Repeat</keyword>
<dbReference type="GO" id="GO:0007155">
    <property type="term" value="P:cell adhesion"/>
    <property type="evidence" value="ECO:0007669"/>
    <property type="project" value="UniProtKB-KW"/>
</dbReference>
<feature type="domain" description="VWFA" evidence="9">
    <location>
        <begin position="189"/>
        <end position="339"/>
    </location>
</feature>
<keyword evidence="2" id="KW-0964">Secreted</keyword>
<dbReference type="PANTHER" id="PTHR24020">
    <property type="entry name" value="COLLAGEN ALPHA"/>
    <property type="match status" value="1"/>
</dbReference>
<feature type="non-terminal residue" evidence="10">
    <location>
        <position position="1"/>
    </location>
</feature>
<dbReference type="Gene3D" id="3.40.50.410">
    <property type="entry name" value="von Willebrand factor, type A domain"/>
    <property type="match status" value="2"/>
</dbReference>
<evidence type="ECO:0000259" key="9">
    <source>
        <dbReference type="PROSITE" id="PS50234"/>
    </source>
</evidence>
<name>A0ABD0PC53_CIRMR</name>
<dbReference type="Proteomes" id="UP001529510">
    <property type="component" value="Unassembled WGS sequence"/>
</dbReference>
<keyword evidence="7" id="KW-0176">Collagen</keyword>
<comment type="caution">
    <text evidence="10">The sequence shown here is derived from an EMBL/GenBank/DDBJ whole genome shotgun (WGS) entry which is preliminary data.</text>
</comment>
<proteinExistence type="predicted"/>
<dbReference type="EMBL" id="JAMKFB020000016">
    <property type="protein sequence ID" value="KAL0171658.1"/>
    <property type="molecule type" value="Genomic_DNA"/>
</dbReference>
<gene>
    <name evidence="10" type="ORF">M9458_031969</name>
</gene>
<dbReference type="FunFam" id="3.40.50.410:FF:000004">
    <property type="entry name" value="collagen alpha-6(VI) chain"/>
    <property type="match status" value="1"/>
</dbReference>
<evidence type="ECO:0000256" key="4">
    <source>
        <dbReference type="ARBA" id="ARBA00022729"/>
    </source>
</evidence>
<sequence>AQLADVIFLVQCTRRIRLQEFENIKNFLISVVNSTQIGDNLIRIGVIIYSGTPNQFTLNQYNNKRHVIEAIHTLKSPTGNYNTAKALGYSLNYFSEENGGRQKRGIPQMLFIITDGDARDRNSLPARADEFVAKHINVYGIGVSAAKESDLEIITQNKNKIFRVNNYAGLQALQKNVSSVLCSVTKPADMVFLIDGSESIKEEPWRTMIGFLLNVVDQLRISPDLFRIGIAQFSSSYRKEFYLNEYNDAAGVKAAIGRITQIKEGTNIGEALHNVTEFFQESKGSRRQSGVPQNLVLITDGVSSDNVNEAADYLRRQRIPVYVIGIGDVSLPQLNYIAG</sequence>
<evidence type="ECO:0000256" key="2">
    <source>
        <dbReference type="ARBA" id="ARBA00022525"/>
    </source>
</evidence>
<comment type="subcellular location">
    <subcellularLocation>
        <location evidence="1">Secreted</location>
        <location evidence="1">Extracellular space</location>
        <location evidence="1">Extracellular matrix</location>
    </subcellularLocation>
</comment>
<evidence type="ECO:0000313" key="10">
    <source>
        <dbReference type="EMBL" id="KAL0171658.1"/>
    </source>
</evidence>
<dbReference type="InterPro" id="IPR002035">
    <property type="entry name" value="VWF_A"/>
</dbReference>
<evidence type="ECO:0000256" key="3">
    <source>
        <dbReference type="ARBA" id="ARBA00022530"/>
    </source>
</evidence>
<accession>A0ABD0PC53</accession>